<protein>
    <submittedName>
        <fullName evidence="1">DUF371 domain-containing protein</fullName>
    </submittedName>
</protein>
<reference evidence="1 2" key="1">
    <citation type="submission" date="2018-06" db="EMBL/GenBank/DDBJ databases">
        <title>Halonotius sp. F13-13 a new haloarchaeeon isolated from a solar saltern from Isla Cristina, Huelva, Spain.</title>
        <authorList>
            <person name="Duran-Viseras A."/>
            <person name="Sanchez-Porro C."/>
            <person name="Ventosa A."/>
        </authorList>
    </citation>
    <scope>NUCLEOTIDE SEQUENCE [LARGE SCALE GENOMIC DNA]</scope>
    <source>
        <strain evidence="1 2">F13-13</strain>
    </source>
</reference>
<dbReference type="InterPro" id="IPR007171">
    <property type="entry name" value="DUF371"/>
</dbReference>
<evidence type="ECO:0000313" key="2">
    <source>
        <dbReference type="Proteomes" id="UP000276588"/>
    </source>
</evidence>
<dbReference type="Gene3D" id="2.60.120.630">
    <property type="entry name" value="mth639 domain like"/>
    <property type="match status" value="1"/>
</dbReference>
<dbReference type="Proteomes" id="UP000276588">
    <property type="component" value="Unassembled WGS sequence"/>
</dbReference>
<proteinExistence type="predicted"/>
<dbReference type="Pfam" id="PF04027">
    <property type="entry name" value="DUF371"/>
    <property type="match status" value="1"/>
</dbReference>
<sequence>MAEIETITTHGHEHVQATHESTFEFTSDDWLTPAGDCILGIQADQVPADFDPAFVAAAQSADAEITVIIEVGDHSQTITGRGHPELTFDDDRSMVARTSTYTDDRTVMIDADAAATDIDRELVAELAAGATATVEFRVDS</sequence>
<accession>A0A3A6QCF3</accession>
<dbReference type="OrthoDB" id="9265at2157"/>
<comment type="caution">
    <text evidence="1">The sequence shown here is derived from an EMBL/GenBank/DDBJ whole genome shotgun (WGS) entry which is preliminary data.</text>
</comment>
<dbReference type="PANTHER" id="PTHR40696:SF1">
    <property type="entry name" value="DUF371 DOMAIN-CONTAINING PROTEIN"/>
    <property type="match status" value="1"/>
</dbReference>
<dbReference type="EMBL" id="QKNY01000004">
    <property type="protein sequence ID" value="RJX44504.1"/>
    <property type="molecule type" value="Genomic_DNA"/>
</dbReference>
<dbReference type="InterPro" id="IPR023131">
    <property type="entry name" value="Mth639-like_dom_sf"/>
</dbReference>
<name>A0A3A6QCF3_9EURY</name>
<dbReference type="PANTHER" id="PTHR40696">
    <property type="entry name" value="DUF371 FAMILY PROTEIN"/>
    <property type="match status" value="1"/>
</dbReference>
<gene>
    <name evidence="1" type="ORF">DM826_02525</name>
</gene>
<keyword evidence="2" id="KW-1185">Reference proteome</keyword>
<dbReference type="AlphaFoldDB" id="A0A3A6QCF3"/>
<dbReference type="RefSeq" id="WP_120101093.1">
    <property type="nucleotide sequence ID" value="NZ_QKNY01000004.1"/>
</dbReference>
<organism evidence="1 2">
    <name type="scientific">Halonotius aquaticus</name>
    <dbReference type="NCBI Taxonomy" id="2216978"/>
    <lineage>
        <taxon>Archaea</taxon>
        <taxon>Methanobacteriati</taxon>
        <taxon>Methanobacteriota</taxon>
        <taxon>Stenosarchaea group</taxon>
        <taxon>Halobacteria</taxon>
        <taxon>Halobacteriales</taxon>
        <taxon>Haloferacaceae</taxon>
        <taxon>Halonotius</taxon>
    </lineage>
</organism>
<evidence type="ECO:0000313" key="1">
    <source>
        <dbReference type="EMBL" id="RJX44504.1"/>
    </source>
</evidence>